<dbReference type="Proteomes" id="UP000321353">
    <property type="component" value="Chromosome"/>
</dbReference>
<name>A0A5B9MFU2_9BACT</name>
<evidence type="ECO:0008006" key="4">
    <source>
        <dbReference type="Google" id="ProtNLM"/>
    </source>
</evidence>
<dbReference type="NCBIfam" id="TIGR02595">
    <property type="entry name" value="PEP_CTERM"/>
    <property type="match status" value="1"/>
</dbReference>
<proteinExistence type="predicted"/>
<keyword evidence="1" id="KW-1133">Transmembrane helix</keyword>
<evidence type="ECO:0000313" key="2">
    <source>
        <dbReference type="EMBL" id="QEF98976.1"/>
    </source>
</evidence>
<reference evidence="2 3" key="1">
    <citation type="submission" date="2019-02" db="EMBL/GenBank/DDBJ databases">
        <title>Planctomycetal bacteria perform biofilm scaping via a novel small molecule.</title>
        <authorList>
            <person name="Jeske O."/>
            <person name="Boedeker C."/>
            <person name="Wiegand S."/>
            <person name="Breitling P."/>
            <person name="Kallscheuer N."/>
            <person name="Jogler M."/>
            <person name="Rohde M."/>
            <person name="Petersen J."/>
            <person name="Medema M.H."/>
            <person name="Surup F."/>
            <person name="Jogler C."/>
        </authorList>
    </citation>
    <scope>NUCLEOTIDE SEQUENCE [LARGE SCALE GENOMIC DNA]</scope>
    <source>
        <strain evidence="2 3">Mal15</strain>
    </source>
</reference>
<dbReference type="KEGG" id="smam:Mal15_30340"/>
<dbReference type="AlphaFoldDB" id="A0A5B9MFU2"/>
<evidence type="ECO:0000313" key="3">
    <source>
        <dbReference type="Proteomes" id="UP000321353"/>
    </source>
</evidence>
<dbReference type="RefSeq" id="WP_167546820.1">
    <property type="nucleotide sequence ID" value="NZ_CP036264.1"/>
</dbReference>
<evidence type="ECO:0000256" key="1">
    <source>
        <dbReference type="SAM" id="Phobius"/>
    </source>
</evidence>
<keyword evidence="1" id="KW-0812">Transmembrane</keyword>
<feature type="transmembrane region" description="Helical" evidence="1">
    <location>
        <begin position="59"/>
        <end position="75"/>
    </location>
</feature>
<gene>
    <name evidence="2" type="ORF">Mal15_30340</name>
</gene>
<dbReference type="InterPro" id="IPR013424">
    <property type="entry name" value="Ice-binding_C"/>
</dbReference>
<protein>
    <recommendedName>
        <fullName evidence="4">PEP-CTERM protein-sorting domain-containing protein</fullName>
    </recommendedName>
</protein>
<organism evidence="2 3">
    <name type="scientific">Stieleria maiorica</name>
    <dbReference type="NCBI Taxonomy" id="2795974"/>
    <lineage>
        <taxon>Bacteria</taxon>
        <taxon>Pseudomonadati</taxon>
        <taxon>Planctomycetota</taxon>
        <taxon>Planctomycetia</taxon>
        <taxon>Pirellulales</taxon>
        <taxon>Pirellulaceae</taxon>
        <taxon>Stieleria</taxon>
    </lineage>
</organism>
<keyword evidence="1" id="KW-0472">Membrane</keyword>
<sequence length="83" mass="8767">MSVLVGSISFTAVNPIGNTSDIDITLGEFVSAFDQSFDNSGNRITPTFQGASITVVPEPSAIVVLCAAGGAMMFLRRRRRSLS</sequence>
<accession>A0A5B9MFU2</accession>
<dbReference type="EMBL" id="CP036264">
    <property type="protein sequence ID" value="QEF98976.1"/>
    <property type="molecule type" value="Genomic_DNA"/>
</dbReference>
<keyword evidence="3" id="KW-1185">Reference proteome</keyword>